<keyword evidence="8" id="KW-0677">Repeat</keyword>
<dbReference type="InterPro" id="IPR001611">
    <property type="entry name" value="Leu-rich_rpt"/>
</dbReference>
<dbReference type="FunFam" id="3.80.10.10:FF:000530">
    <property type="entry name" value="Receptor-like protein 2"/>
    <property type="match status" value="1"/>
</dbReference>
<evidence type="ECO:0000256" key="4">
    <source>
        <dbReference type="ARBA" id="ARBA00022614"/>
    </source>
</evidence>
<accession>A0A0E0G1I3</accession>
<evidence type="ECO:0000256" key="12">
    <source>
        <dbReference type="ARBA" id="ARBA00023136"/>
    </source>
</evidence>
<dbReference type="InterPro" id="IPR003591">
    <property type="entry name" value="Leu-rich_rpt_typical-subtyp"/>
</dbReference>
<comment type="subcellular location">
    <subcellularLocation>
        <location evidence="1">Cell membrane</location>
        <topology evidence="1">Single-pass type I membrane protein</topology>
    </subcellularLocation>
</comment>
<keyword evidence="6" id="KW-0812">Transmembrane</keyword>
<dbReference type="SMART" id="SM00369">
    <property type="entry name" value="LRR_TYP"/>
    <property type="match status" value="4"/>
</dbReference>
<dbReference type="Pfam" id="PF00560">
    <property type="entry name" value="LRR_1"/>
    <property type="match status" value="4"/>
</dbReference>
<evidence type="ECO:0000256" key="1">
    <source>
        <dbReference type="ARBA" id="ARBA00004251"/>
    </source>
</evidence>
<evidence type="ECO:0000256" key="10">
    <source>
        <dbReference type="ARBA" id="ARBA00022840"/>
    </source>
</evidence>
<feature type="domain" description="Leucine-rich repeat-containing N-terminal plant-type" evidence="15">
    <location>
        <begin position="39"/>
        <end position="77"/>
    </location>
</feature>
<organism evidence="16">
    <name type="scientific">Oryza nivara</name>
    <name type="common">Indian wild rice</name>
    <name type="synonym">Oryza sativa f. spontanea</name>
    <dbReference type="NCBI Taxonomy" id="4536"/>
    <lineage>
        <taxon>Eukaryota</taxon>
        <taxon>Viridiplantae</taxon>
        <taxon>Streptophyta</taxon>
        <taxon>Embryophyta</taxon>
        <taxon>Tracheophyta</taxon>
        <taxon>Spermatophyta</taxon>
        <taxon>Magnoliopsida</taxon>
        <taxon>Liliopsida</taxon>
        <taxon>Poales</taxon>
        <taxon>Poaceae</taxon>
        <taxon>BOP clade</taxon>
        <taxon>Oryzoideae</taxon>
        <taxon>Oryzeae</taxon>
        <taxon>Oryzinae</taxon>
        <taxon>Oryza</taxon>
    </lineage>
</organism>
<keyword evidence="17" id="KW-1185">Reference proteome</keyword>
<keyword evidence="13" id="KW-0325">Glycoprotein</keyword>
<evidence type="ECO:0000313" key="17">
    <source>
        <dbReference type="Proteomes" id="UP000006591"/>
    </source>
</evidence>
<dbReference type="Gramene" id="ONIVA02G04350.1">
    <property type="protein sequence ID" value="ONIVA02G04350.1"/>
    <property type="gene ID" value="ONIVA02G04350"/>
</dbReference>
<dbReference type="GO" id="GO:0005524">
    <property type="term" value="F:ATP binding"/>
    <property type="evidence" value="ECO:0007669"/>
    <property type="project" value="UniProtKB-KW"/>
</dbReference>
<dbReference type="FunFam" id="3.80.10.10:FF:000403">
    <property type="entry name" value="Receptor-like protein 2"/>
    <property type="match status" value="1"/>
</dbReference>
<dbReference type="GO" id="GO:0005886">
    <property type="term" value="C:plasma membrane"/>
    <property type="evidence" value="ECO:0007669"/>
    <property type="project" value="UniProtKB-SubCell"/>
</dbReference>
<dbReference type="Proteomes" id="UP000006591">
    <property type="component" value="Chromosome 2"/>
</dbReference>
<dbReference type="PANTHER" id="PTHR48060:SF19">
    <property type="entry name" value="LEUCINE-RICH REPEAT-CONTAINING N-TERMINAL PLANT-TYPE DOMAIN-CONTAINING PROTEIN"/>
    <property type="match status" value="1"/>
</dbReference>
<dbReference type="AlphaFoldDB" id="A0A0E0G1I3"/>
<keyword evidence="5" id="KW-1070">Brassinosteroid signaling pathway</keyword>
<evidence type="ECO:0000256" key="8">
    <source>
        <dbReference type="ARBA" id="ARBA00022737"/>
    </source>
</evidence>
<dbReference type="FunFam" id="3.80.10.10:FF:000383">
    <property type="entry name" value="Leucine-rich repeat receptor protein kinase EMS1"/>
    <property type="match status" value="1"/>
</dbReference>
<keyword evidence="11" id="KW-1133">Transmembrane helix</keyword>
<dbReference type="InterPro" id="IPR013210">
    <property type="entry name" value="LRR_N_plant-typ"/>
</dbReference>
<keyword evidence="3" id="KW-1003">Cell membrane</keyword>
<evidence type="ECO:0000259" key="15">
    <source>
        <dbReference type="Pfam" id="PF08263"/>
    </source>
</evidence>
<proteinExistence type="inferred from homology"/>
<reference evidence="16" key="1">
    <citation type="submission" date="2015-04" db="UniProtKB">
        <authorList>
            <consortium name="EnsemblPlants"/>
        </authorList>
    </citation>
    <scope>IDENTIFICATION</scope>
    <source>
        <strain evidence="16">SL10</strain>
    </source>
</reference>
<dbReference type="HOGENOM" id="CLU_000288_22_9_1"/>
<evidence type="ECO:0000256" key="9">
    <source>
        <dbReference type="ARBA" id="ARBA00022741"/>
    </source>
</evidence>
<dbReference type="FunFam" id="3.80.10.10:FF:000111">
    <property type="entry name" value="LRR receptor-like serine/threonine-protein kinase ERECTA"/>
    <property type="match status" value="1"/>
</dbReference>
<dbReference type="FunFam" id="3.80.10.10:FF:000213">
    <property type="entry name" value="Tyrosine-sulfated glycopeptide receptor 1"/>
    <property type="match status" value="1"/>
</dbReference>
<keyword evidence="9" id="KW-0547">Nucleotide-binding</keyword>
<evidence type="ECO:0000256" key="3">
    <source>
        <dbReference type="ARBA" id="ARBA00022475"/>
    </source>
</evidence>
<evidence type="ECO:0000256" key="11">
    <source>
        <dbReference type="ARBA" id="ARBA00022989"/>
    </source>
</evidence>
<dbReference type="STRING" id="4536.A0A0E0G1I3"/>
<dbReference type="Gene3D" id="3.80.10.10">
    <property type="entry name" value="Ribonuclease Inhibitor"/>
    <property type="match status" value="4"/>
</dbReference>
<dbReference type="SUPFAM" id="SSF52047">
    <property type="entry name" value="RNI-like"/>
    <property type="match status" value="2"/>
</dbReference>
<dbReference type="Pfam" id="PF13855">
    <property type="entry name" value="LRR_8"/>
    <property type="match status" value="1"/>
</dbReference>
<keyword evidence="12" id="KW-0472">Membrane</keyword>
<dbReference type="InterPro" id="IPR053211">
    <property type="entry name" value="DNA_repair-toleration"/>
</dbReference>
<keyword evidence="7 14" id="KW-0732">Signal</keyword>
<evidence type="ECO:0000256" key="14">
    <source>
        <dbReference type="SAM" id="SignalP"/>
    </source>
</evidence>
<feature type="chain" id="PRO_5002359803" description="Leucine-rich repeat-containing N-terminal plant-type domain-containing protein" evidence="14">
    <location>
        <begin position="32"/>
        <end position="688"/>
    </location>
</feature>
<reference evidence="16" key="2">
    <citation type="submission" date="2018-04" db="EMBL/GenBank/DDBJ databases">
        <title>OnivRS2 (Oryza nivara Reference Sequence Version 2).</title>
        <authorList>
            <person name="Zhang J."/>
            <person name="Kudrna D."/>
            <person name="Lee S."/>
            <person name="Talag J."/>
            <person name="Rajasekar S."/>
            <person name="Welchert J."/>
            <person name="Hsing Y.-I."/>
            <person name="Wing R.A."/>
        </authorList>
    </citation>
    <scope>NUCLEOTIDE SEQUENCE [LARGE SCALE GENOMIC DNA]</scope>
    <source>
        <strain evidence="16">SL10</strain>
    </source>
</reference>
<evidence type="ECO:0000256" key="2">
    <source>
        <dbReference type="ARBA" id="ARBA00009592"/>
    </source>
</evidence>
<dbReference type="EnsemblPlants" id="ONIVA02G04350.1">
    <property type="protein sequence ID" value="ONIVA02G04350.1"/>
    <property type="gene ID" value="ONIVA02G04350"/>
</dbReference>
<keyword evidence="4" id="KW-0433">Leucine-rich repeat</keyword>
<evidence type="ECO:0000256" key="6">
    <source>
        <dbReference type="ARBA" id="ARBA00022692"/>
    </source>
</evidence>
<dbReference type="GO" id="GO:0009742">
    <property type="term" value="P:brassinosteroid mediated signaling pathway"/>
    <property type="evidence" value="ECO:0007669"/>
    <property type="project" value="UniProtKB-KW"/>
</dbReference>
<dbReference type="eggNOG" id="KOG0619">
    <property type="taxonomic scope" value="Eukaryota"/>
</dbReference>
<dbReference type="PANTHER" id="PTHR48060">
    <property type="entry name" value="DNA DAMAGE-REPAIR/TOLERATION PROTEIN DRT100"/>
    <property type="match status" value="1"/>
</dbReference>
<name>A0A0E0G1I3_ORYNI</name>
<protein>
    <recommendedName>
        <fullName evidence="15">Leucine-rich repeat-containing N-terminal plant-type domain-containing protein</fullName>
    </recommendedName>
</protein>
<dbReference type="OMA" id="FNHETLL"/>
<dbReference type="Pfam" id="PF08263">
    <property type="entry name" value="LRRNT_2"/>
    <property type="match status" value="1"/>
</dbReference>
<keyword evidence="10" id="KW-0067">ATP-binding</keyword>
<comment type="similarity">
    <text evidence="2">Belongs to the RLP family.</text>
</comment>
<evidence type="ECO:0000256" key="5">
    <source>
        <dbReference type="ARBA" id="ARBA00022626"/>
    </source>
</evidence>
<evidence type="ECO:0000313" key="16">
    <source>
        <dbReference type="EnsemblPlants" id="ONIVA02G04350.1"/>
    </source>
</evidence>
<dbReference type="PRINTS" id="PR00019">
    <property type="entry name" value="LEURICHRPT"/>
</dbReference>
<evidence type="ECO:0000256" key="13">
    <source>
        <dbReference type="ARBA" id="ARBA00023180"/>
    </source>
</evidence>
<feature type="signal peptide" evidence="14">
    <location>
        <begin position="1"/>
        <end position="31"/>
    </location>
</feature>
<dbReference type="InterPro" id="IPR032675">
    <property type="entry name" value="LRR_dom_sf"/>
</dbReference>
<evidence type="ECO:0000256" key="7">
    <source>
        <dbReference type="ARBA" id="ARBA00022729"/>
    </source>
</evidence>
<sequence length="688" mass="75350">MRPFHFPCSRSSSKLPTDLLGFALLTVLCLASSTDSCIDQEKSVLLQFLAGLSGDGGLSASWRNGTNCCTWEGITCNADMRIADILLASKALEGQISPSLGSLTGLLQLNLSHNSLSGELPLEGLVSSSSIVVLDVSFNHFSGALQELFIQSTIWPLQVLNISSNLFTGKFPTTTCKVMNNLVALNASNNSFIGQIPSSLCINSPSFGVLDLSSNQFGGSIPSDIGNCSMLRVLKGGRNNFKGPLPDELFNASSLEHLSFPNNDLNGVLDDANIIKLSKLSILDLQQNIFSGNIPKSIGQLKRLKELHLGENYLYGELPSTLGNCTNLKILDLKINYLSGDLGKINFSSLSNLMIIDLLVNNFNGTIPESIYDCTNLIALRLSWNKFHGEFSHRMDRLRSLSFLSVGWNDFTNITKALYILKSFSNLKTLLLGGNFNHETLLADETMDGFENLQYLEISGSSLHGKISLWLSKLTKLKIPMLKSDKRTNLDVSVPNMRFYGIPFIKNRQYQYIHTTINIAKNGFTGAIPPEISQLKALDMLNLSFNSFSGEIPQAICNLTKLVMLDLSNNNLTGTIPLELNKLNFLSAFNVSNNDLEGAIPTGGQFDTFDNSSFTGNPKLCGGMLSHHCNSARALPSPTSSTDQFGDKVIFGITFGLFFAYGVLLDQMVLKRLRSLQGILIYQLYEQS</sequence>